<dbReference type="InterPro" id="IPR050597">
    <property type="entry name" value="Cytochrome_c_Oxidase_Subunit"/>
</dbReference>
<dbReference type="PANTHER" id="PTHR33751:SF9">
    <property type="entry name" value="CYTOCHROME C4"/>
    <property type="match status" value="1"/>
</dbReference>
<sequence length="130" mass="13579">MKFSNTTLSLSKGLSHQAVTLARQIATAAVAATCLLALPASAADEPKGNVEAAKSKVSMCIGCHGIVGYKASFPEVYSVPKIAGQNDKYLQVALRAYASGERTHPTMDAIAKSLSAQDIADLAAYYSSLK</sequence>
<dbReference type="PANTHER" id="PTHR33751">
    <property type="entry name" value="CBB3-TYPE CYTOCHROME C OXIDASE SUBUNIT FIXP"/>
    <property type="match status" value="1"/>
</dbReference>
<dbReference type="GO" id="GO:0046872">
    <property type="term" value="F:metal ion binding"/>
    <property type="evidence" value="ECO:0007669"/>
    <property type="project" value="UniProtKB-KW"/>
</dbReference>
<evidence type="ECO:0000256" key="7">
    <source>
        <dbReference type="SAM" id="SignalP"/>
    </source>
</evidence>
<feature type="domain" description="Cytochrome c" evidence="8">
    <location>
        <begin position="43"/>
        <end position="130"/>
    </location>
</feature>
<evidence type="ECO:0000256" key="5">
    <source>
        <dbReference type="ARBA" id="ARBA00023004"/>
    </source>
</evidence>
<evidence type="ECO:0000256" key="2">
    <source>
        <dbReference type="ARBA" id="ARBA00022617"/>
    </source>
</evidence>
<dbReference type="GO" id="GO:0020037">
    <property type="term" value="F:heme binding"/>
    <property type="evidence" value="ECO:0007669"/>
    <property type="project" value="InterPro"/>
</dbReference>
<evidence type="ECO:0000313" key="10">
    <source>
        <dbReference type="Proteomes" id="UP000739565"/>
    </source>
</evidence>
<dbReference type="GO" id="GO:0009055">
    <property type="term" value="F:electron transfer activity"/>
    <property type="evidence" value="ECO:0007669"/>
    <property type="project" value="InterPro"/>
</dbReference>
<evidence type="ECO:0000256" key="4">
    <source>
        <dbReference type="ARBA" id="ARBA00022982"/>
    </source>
</evidence>
<dbReference type="SUPFAM" id="SSF46626">
    <property type="entry name" value="Cytochrome c"/>
    <property type="match status" value="1"/>
</dbReference>
<accession>A0A953NBR9</accession>
<dbReference type="Gene3D" id="1.10.760.10">
    <property type="entry name" value="Cytochrome c-like domain"/>
    <property type="match status" value="1"/>
</dbReference>
<dbReference type="InterPro" id="IPR009056">
    <property type="entry name" value="Cyt_c-like_dom"/>
</dbReference>
<comment type="caution">
    <text evidence="9">The sequence shown here is derived from an EMBL/GenBank/DDBJ whole genome shotgun (WGS) entry which is preliminary data.</text>
</comment>
<reference evidence="9" key="1">
    <citation type="submission" date="2021-07" db="EMBL/GenBank/DDBJ databases">
        <title>New genus and species of the family Alcaligenaceae.</title>
        <authorList>
            <person name="Hahn M.W."/>
        </authorList>
    </citation>
    <scope>NUCLEOTIDE SEQUENCE</scope>
    <source>
        <strain evidence="9">LF4-65</strain>
    </source>
</reference>
<keyword evidence="3 6" id="KW-0479">Metal-binding</keyword>
<feature type="signal peptide" evidence="7">
    <location>
        <begin position="1"/>
        <end position="42"/>
    </location>
</feature>
<dbReference type="Pfam" id="PF00034">
    <property type="entry name" value="Cytochrom_C"/>
    <property type="match status" value="1"/>
</dbReference>
<dbReference type="AlphaFoldDB" id="A0A953NBR9"/>
<dbReference type="EMBL" id="JAHXRI010000010">
    <property type="protein sequence ID" value="MBZ1351613.1"/>
    <property type="molecule type" value="Genomic_DNA"/>
</dbReference>
<gene>
    <name evidence="9" type="ORF">KZZ10_13245</name>
</gene>
<name>A0A953NBR9_9BURK</name>
<keyword evidence="10" id="KW-1185">Reference proteome</keyword>
<dbReference type="PROSITE" id="PS51007">
    <property type="entry name" value="CYTC"/>
    <property type="match status" value="1"/>
</dbReference>
<evidence type="ECO:0000313" key="9">
    <source>
        <dbReference type="EMBL" id="MBZ1351613.1"/>
    </source>
</evidence>
<proteinExistence type="predicted"/>
<keyword evidence="1" id="KW-0813">Transport</keyword>
<evidence type="ECO:0000256" key="6">
    <source>
        <dbReference type="PROSITE-ProRule" id="PRU00433"/>
    </source>
</evidence>
<evidence type="ECO:0000256" key="3">
    <source>
        <dbReference type="ARBA" id="ARBA00022723"/>
    </source>
</evidence>
<protein>
    <submittedName>
        <fullName evidence="9">Cytochrome c</fullName>
    </submittedName>
</protein>
<dbReference type="RefSeq" id="WP_259662005.1">
    <property type="nucleotide sequence ID" value="NZ_JAHXRI010000010.1"/>
</dbReference>
<organism evidence="9 10">
    <name type="scientific">Zwartia hollandica</name>
    <dbReference type="NCBI Taxonomy" id="324606"/>
    <lineage>
        <taxon>Bacteria</taxon>
        <taxon>Pseudomonadati</taxon>
        <taxon>Pseudomonadota</taxon>
        <taxon>Betaproteobacteria</taxon>
        <taxon>Burkholderiales</taxon>
        <taxon>Alcaligenaceae</taxon>
        <taxon>Zwartia</taxon>
    </lineage>
</organism>
<evidence type="ECO:0000259" key="8">
    <source>
        <dbReference type="PROSITE" id="PS51007"/>
    </source>
</evidence>
<keyword evidence="2 6" id="KW-0349">Heme</keyword>
<dbReference type="InterPro" id="IPR036909">
    <property type="entry name" value="Cyt_c-like_dom_sf"/>
</dbReference>
<feature type="chain" id="PRO_5037809625" evidence="7">
    <location>
        <begin position="43"/>
        <end position="130"/>
    </location>
</feature>
<keyword evidence="5 6" id="KW-0408">Iron</keyword>
<dbReference type="Proteomes" id="UP000739565">
    <property type="component" value="Unassembled WGS sequence"/>
</dbReference>
<keyword evidence="4" id="KW-0249">Electron transport</keyword>
<evidence type="ECO:0000256" key="1">
    <source>
        <dbReference type="ARBA" id="ARBA00022448"/>
    </source>
</evidence>
<keyword evidence="7" id="KW-0732">Signal</keyword>